<dbReference type="RefSeq" id="WP_086434397.1">
    <property type="nucleotide sequence ID" value="NZ_FXWH01000001.1"/>
</dbReference>
<feature type="transmembrane region" description="Helical" evidence="1">
    <location>
        <begin position="6"/>
        <end position="31"/>
    </location>
</feature>
<keyword evidence="1" id="KW-1133">Transmembrane helix</keyword>
<protein>
    <recommendedName>
        <fullName evidence="2">Urease accessory protein UreH-like transmembrane domain-containing protein</fullName>
    </recommendedName>
</protein>
<dbReference type="PANTHER" id="PTHR42208">
    <property type="entry name" value="HEAVY METAL TRANSPORTER-RELATED"/>
    <property type="match status" value="1"/>
</dbReference>
<dbReference type="Proteomes" id="UP000194450">
    <property type="component" value="Unassembled WGS sequence"/>
</dbReference>
<feature type="transmembrane region" description="Helical" evidence="1">
    <location>
        <begin position="128"/>
        <end position="152"/>
    </location>
</feature>
<reference evidence="4" key="1">
    <citation type="submission" date="2017-04" db="EMBL/GenBank/DDBJ databases">
        <authorList>
            <person name="Varghese N."/>
            <person name="Submissions S."/>
        </authorList>
    </citation>
    <scope>NUCLEOTIDE SEQUENCE [LARGE SCALE GENOMIC DNA]</scope>
</reference>
<evidence type="ECO:0000313" key="3">
    <source>
        <dbReference type="EMBL" id="SMQ65593.1"/>
    </source>
</evidence>
<keyword evidence="4" id="KW-1185">Reference proteome</keyword>
<accession>A0A1Y6EZC4</accession>
<sequence>MTSIDAFTALLMGLAGAGHCMAMCGGLAAAFGDNITKFQLFIYNLGRITSYAIAGLLIGSASVALSAISPDYLLWLRALAALFLIALGLYFGGWWLGLNKLERLGLPLWRRLQPLAVRLRQRPDSWSLLGAGMVWGWLPCGLVYSALSWAALQGTPTGGAIVMLLFGIGTLPAMFIFGLFSRTLSSIIRSKGFRKAMGLLFIGYGLWTAIILVRQGLI</sequence>
<gene>
    <name evidence="3" type="ORF">SAMN06297229_1307</name>
</gene>
<keyword evidence="1" id="KW-0812">Transmembrane</keyword>
<evidence type="ECO:0000256" key="1">
    <source>
        <dbReference type="SAM" id="Phobius"/>
    </source>
</evidence>
<feature type="transmembrane region" description="Helical" evidence="1">
    <location>
        <begin position="74"/>
        <end position="96"/>
    </location>
</feature>
<feature type="transmembrane region" description="Helical" evidence="1">
    <location>
        <begin position="158"/>
        <end position="180"/>
    </location>
</feature>
<keyword evidence="1" id="KW-0472">Membrane</keyword>
<feature type="domain" description="Urease accessory protein UreH-like transmembrane" evidence="2">
    <location>
        <begin position="8"/>
        <end position="207"/>
    </location>
</feature>
<proteinExistence type="predicted"/>
<dbReference type="PANTHER" id="PTHR42208:SF1">
    <property type="entry name" value="HEAVY METAL TRANSPORTER"/>
    <property type="match status" value="1"/>
</dbReference>
<name>A0A1Y6EZC4_9GAMM</name>
<dbReference type="OrthoDB" id="9798690at2"/>
<evidence type="ECO:0000259" key="2">
    <source>
        <dbReference type="Pfam" id="PF13386"/>
    </source>
</evidence>
<evidence type="ECO:0000313" key="4">
    <source>
        <dbReference type="Proteomes" id="UP000194450"/>
    </source>
</evidence>
<dbReference type="InterPro" id="IPR039447">
    <property type="entry name" value="UreH-like_TM_dom"/>
</dbReference>
<feature type="transmembrane region" description="Helical" evidence="1">
    <location>
        <begin position="192"/>
        <end position="213"/>
    </location>
</feature>
<feature type="transmembrane region" description="Helical" evidence="1">
    <location>
        <begin position="51"/>
        <end position="68"/>
    </location>
</feature>
<dbReference type="Pfam" id="PF13386">
    <property type="entry name" value="DsbD_2"/>
    <property type="match status" value="1"/>
</dbReference>
<dbReference type="EMBL" id="FXWH01000001">
    <property type="protein sequence ID" value="SMQ65593.1"/>
    <property type="molecule type" value="Genomic_DNA"/>
</dbReference>
<organism evidence="3 4">
    <name type="scientific">Pseudidiomarina planktonica</name>
    <dbReference type="NCBI Taxonomy" id="1323738"/>
    <lineage>
        <taxon>Bacteria</taxon>
        <taxon>Pseudomonadati</taxon>
        <taxon>Pseudomonadota</taxon>
        <taxon>Gammaproteobacteria</taxon>
        <taxon>Alteromonadales</taxon>
        <taxon>Idiomarinaceae</taxon>
        <taxon>Pseudidiomarina</taxon>
    </lineage>
</organism>
<dbReference type="AlphaFoldDB" id="A0A1Y6EZC4"/>